<keyword evidence="6" id="KW-1185">Reference proteome</keyword>
<dbReference type="GO" id="GO:0000976">
    <property type="term" value="F:transcription cis-regulatory region binding"/>
    <property type="evidence" value="ECO:0007669"/>
    <property type="project" value="TreeGrafter"/>
</dbReference>
<dbReference type="EMBL" id="FAOZ01000017">
    <property type="protein sequence ID" value="CUU58098.1"/>
    <property type="molecule type" value="Genomic_DNA"/>
</dbReference>
<sequence>MSGMLGRAGATNARRRTGGPLTSEAELSYRARRDEQREDSRNRILDAAVDCLIEGGYASATTPRIQARAGISRGGLLHHFPSRDALLVAASEHLARRRIASTAATAEQIARTHPAGPQRLTRMVELLWTTFHEPHWWAALELWTAARTHDEIAVALRPVERHLGTIVRDGVDAMFGPDYTGHPRYPQVRELLVSSMRGLALTYTFDQRDPIHDPHLAMWKDLVVVMLHDHDEVLDNDEVLDPVDARDGARDRQADTAAAE</sequence>
<gene>
    <name evidence="5" type="ORF">Ga0074812_1177</name>
</gene>
<dbReference type="PRINTS" id="PR00455">
    <property type="entry name" value="HTHTETR"/>
</dbReference>
<accession>A0A0S4QSV1</accession>
<dbReference type="InterPro" id="IPR009057">
    <property type="entry name" value="Homeodomain-like_sf"/>
</dbReference>
<dbReference type="PANTHER" id="PTHR30055:SF226">
    <property type="entry name" value="HTH-TYPE TRANSCRIPTIONAL REGULATOR PKSA"/>
    <property type="match status" value="1"/>
</dbReference>
<evidence type="ECO:0000259" key="4">
    <source>
        <dbReference type="PROSITE" id="PS50977"/>
    </source>
</evidence>
<dbReference type="PROSITE" id="PS50977">
    <property type="entry name" value="HTH_TETR_2"/>
    <property type="match status" value="1"/>
</dbReference>
<organism evidence="5 6">
    <name type="scientific">Parafrankia irregularis</name>
    <dbReference type="NCBI Taxonomy" id="795642"/>
    <lineage>
        <taxon>Bacteria</taxon>
        <taxon>Bacillati</taxon>
        <taxon>Actinomycetota</taxon>
        <taxon>Actinomycetes</taxon>
        <taxon>Frankiales</taxon>
        <taxon>Frankiaceae</taxon>
        <taxon>Parafrankia</taxon>
    </lineage>
</organism>
<dbReference type="Proteomes" id="UP000198802">
    <property type="component" value="Unassembled WGS sequence"/>
</dbReference>
<evidence type="ECO:0000313" key="5">
    <source>
        <dbReference type="EMBL" id="CUU58098.1"/>
    </source>
</evidence>
<feature type="domain" description="HTH tetR-type" evidence="4">
    <location>
        <begin position="38"/>
        <end position="98"/>
    </location>
</feature>
<keyword evidence="1 2" id="KW-0238">DNA-binding</keyword>
<dbReference type="Gene3D" id="1.10.357.10">
    <property type="entry name" value="Tetracycline Repressor, domain 2"/>
    <property type="match status" value="1"/>
</dbReference>
<feature type="region of interest" description="Disordered" evidence="3">
    <location>
        <begin position="1"/>
        <end position="24"/>
    </location>
</feature>
<name>A0A0S4QSV1_9ACTN</name>
<evidence type="ECO:0000256" key="2">
    <source>
        <dbReference type="PROSITE-ProRule" id="PRU00335"/>
    </source>
</evidence>
<dbReference type="GO" id="GO:0003700">
    <property type="term" value="F:DNA-binding transcription factor activity"/>
    <property type="evidence" value="ECO:0007669"/>
    <property type="project" value="TreeGrafter"/>
</dbReference>
<evidence type="ECO:0000313" key="6">
    <source>
        <dbReference type="Proteomes" id="UP000198802"/>
    </source>
</evidence>
<dbReference type="PANTHER" id="PTHR30055">
    <property type="entry name" value="HTH-TYPE TRANSCRIPTIONAL REGULATOR RUTR"/>
    <property type="match status" value="1"/>
</dbReference>
<dbReference type="Pfam" id="PF00440">
    <property type="entry name" value="TetR_N"/>
    <property type="match status" value="1"/>
</dbReference>
<dbReference type="InterPro" id="IPR001647">
    <property type="entry name" value="HTH_TetR"/>
</dbReference>
<dbReference type="SUPFAM" id="SSF46689">
    <property type="entry name" value="Homeodomain-like"/>
    <property type="match status" value="1"/>
</dbReference>
<dbReference type="AlphaFoldDB" id="A0A0S4QSV1"/>
<reference evidence="6" key="1">
    <citation type="submission" date="2015-11" db="EMBL/GenBank/DDBJ databases">
        <authorList>
            <person name="Varghese N."/>
        </authorList>
    </citation>
    <scope>NUCLEOTIDE SEQUENCE [LARGE SCALE GENOMIC DNA]</scope>
    <source>
        <strain evidence="6">DSM 45899</strain>
    </source>
</reference>
<evidence type="ECO:0000256" key="1">
    <source>
        <dbReference type="ARBA" id="ARBA00023125"/>
    </source>
</evidence>
<protein>
    <submittedName>
        <fullName evidence="5">DNA-binding transcriptional regulator, AcrR family</fullName>
    </submittedName>
</protein>
<feature type="DNA-binding region" description="H-T-H motif" evidence="2">
    <location>
        <begin position="61"/>
        <end position="80"/>
    </location>
</feature>
<dbReference type="InterPro" id="IPR050109">
    <property type="entry name" value="HTH-type_TetR-like_transc_reg"/>
</dbReference>
<proteinExistence type="predicted"/>
<evidence type="ECO:0000256" key="3">
    <source>
        <dbReference type="SAM" id="MobiDB-lite"/>
    </source>
</evidence>